<gene>
    <name evidence="1" type="ORF">V5799_005059</name>
</gene>
<dbReference type="EMBL" id="JARKHS020035348">
    <property type="protein sequence ID" value="KAK8757309.1"/>
    <property type="molecule type" value="Genomic_DNA"/>
</dbReference>
<reference evidence="1 2" key="1">
    <citation type="journal article" date="2023" name="Arcadia Sci">
        <title>De novo assembly of a long-read Amblyomma americanum tick genome.</title>
        <authorList>
            <person name="Chou S."/>
            <person name="Poskanzer K.E."/>
            <person name="Rollins M."/>
            <person name="Thuy-Boun P.S."/>
        </authorList>
    </citation>
    <scope>NUCLEOTIDE SEQUENCE [LARGE SCALE GENOMIC DNA]</scope>
    <source>
        <strain evidence="1">F_SG_1</strain>
        <tissue evidence="1">Salivary glands</tissue>
    </source>
</reference>
<keyword evidence="2" id="KW-1185">Reference proteome</keyword>
<dbReference type="Proteomes" id="UP001321473">
    <property type="component" value="Unassembled WGS sequence"/>
</dbReference>
<dbReference type="AlphaFoldDB" id="A0AAQ4D4B9"/>
<comment type="caution">
    <text evidence="1">The sequence shown here is derived from an EMBL/GenBank/DDBJ whole genome shotgun (WGS) entry which is preliminary data.</text>
</comment>
<feature type="non-terminal residue" evidence="1">
    <location>
        <position position="1"/>
    </location>
</feature>
<evidence type="ECO:0000313" key="1">
    <source>
        <dbReference type="EMBL" id="KAK8757309.1"/>
    </source>
</evidence>
<proteinExistence type="predicted"/>
<accession>A0AAQ4D4B9</accession>
<protein>
    <submittedName>
        <fullName evidence="1">Uncharacterized protein</fullName>
    </submittedName>
</protein>
<evidence type="ECO:0000313" key="2">
    <source>
        <dbReference type="Proteomes" id="UP001321473"/>
    </source>
</evidence>
<sequence length="53" mass="5869">IATLRPVFASSPSPHYNVTARPSILQQLCSSQSTRGHRSLQEQLRICTLSTET</sequence>
<name>A0AAQ4D4B9_AMBAM</name>
<organism evidence="1 2">
    <name type="scientific">Amblyomma americanum</name>
    <name type="common">Lone star tick</name>
    <dbReference type="NCBI Taxonomy" id="6943"/>
    <lineage>
        <taxon>Eukaryota</taxon>
        <taxon>Metazoa</taxon>
        <taxon>Ecdysozoa</taxon>
        <taxon>Arthropoda</taxon>
        <taxon>Chelicerata</taxon>
        <taxon>Arachnida</taxon>
        <taxon>Acari</taxon>
        <taxon>Parasitiformes</taxon>
        <taxon>Ixodida</taxon>
        <taxon>Ixodoidea</taxon>
        <taxon>Ixodidae</taxon>
        <taxon>Amblyomminae</taxon>
        <taxon>Amblyomma</taxon>
    </lineage>
</organism>